<name>A0A290ZGG9_9PSEU</name>
<feature type="region of interest" description="Disordered" evidence="1">
    <location>
        <begin position="182"/>
        <end position="342"/>
    </location>
</feature>
<evidence type="ECO:0000259" key="2">
    <source>
        <dbReference type="Pfam" id="PF04542"/>
    </source>
</evidence>
<evidence type="ECO:0000313" key="3">
    <source>
        <dbReference type="EMBL" id="ATE58107.1"/>
    </source>
</evidence>
<dbReference type="GO" id="GO:0006352">
    <property type="term" value="P:DNA-templated transcription initiation"/>
    <property type="evidence" value="ECO:0007669"/>
    <property type="project" value="InterPro"/>
</dbReference>
<dbReference type="InterPro" id="IPR007627">
    <property type="entry name" value="RNA_pol_sigma70_r2"/>
</dbReference>
<gene>
    <name evidence="3" type="ORF">CNX65_11195</name>
</gene>
<accession>A0A290ZGG9</accession>
<feature type="compositionally biased region" description="Gly residues" evidence="1">
    <location>
        <begin position="304"/>
        <end position="332"/>
    </location>
</feature>
<feature type="compositionally biased region" description="Gly residues" evidence="1">
    <location>
        <begin position="215"/>
        <end position="244"/>
    </location>
</feature>
<dbReference type="Proteomes" id="UP000218505">
    <property type="component" value="Chromosome"/>
</dbReference>
<feature type="domain" description="RNA polymerase sigma-70 region 2" evidence="2">
    <location>
        <begin position="38"/>
        <end position="98"/>
    </location>
</feature>
<dbReference type="Pfam" id="PF04542">
    <property type="entry name" value="Sigma70_r2"/>
    <property type="match status" value="1"/>
</dbReference>
<dbReference type="EMBL" id="CP023445">
    <property type="protein sequence ID" value="ATE58107.1"/>
    <property type="molecule type" value="Genomic_DNA"/>
</dbReference>
<dbReference type="AlphaFoldDB" id="A0A290ZGG9"/>
<reference evidence="3" key="1">
    <citation type="submission" date="2017-09" db="EMBL/GenBank/DDBJ databases">
        <title>Complete Genome Sequence of ansamitocin-producing Bacterium Actinosynnema pretiosum X47.</title>
        <authorList>
            <person name="Cao G."/>
            <person name="Zong G."/>
            <person name="Zhong C."/>
            <person name="Fu J."/>
        </authorList>
    </citation>
    <scope>NUCLEOTIDE SEQUENCE [LARGE SCALE GENOMIC DNA]</scope>
    <source>
        <strain evidence="3">X47</strain>
    </source>
</reference>
<dbReference type="KEGG" id="apre:CNX65_11195"/>
<evidence type="ECO:0000313" key="4">
    <source>
        <dbReference type="Proteomes" id="UP000218505"/>
    </source>
</evidence>
<sequence>MGEERDRGAPWEGLRGVELHEACLVAARGGDHRGLDVLIAELTPLVWHVARGHGLDRVTAADVVQAVWLALRRNLERVAQARALAGWLVVATRREARRVEARGVAELLDAELQAGAPGRDRRLWRAFRGLPRQCQELLRLTALAARTDYRGLAEALSSPRGGPTRGGCLKALRDGLDAEENAELGIGGPEDAELEGAGLADGGLGSTGLADIGLESGGPETGEPGSGLETGGPGAGGLGAGGPEAGRPGTSDLETGRPGTGRPETGRPGTGRPGASSPETGGPGTGRPGASSPETGRPGTGDLETGGLGVGGSGSRGPDVGGGGPETGGPETGGLEITGLGVTGQEGGVPALGRASRIVLRPAGGALVGTAFEVDFTFVAEPPDLHRLPSPEPIRVLLHVDDALVHPLTRRARVAEDRSGAPVTFTVTPTRAGVLALVFRVHLERGGRLLQEVRAEVAVRDPGA</sequence>
<dbReference type="Gene3D" id="1.10.1740.10">
    <property type="match status" value="1"/>
</dbReference>
<dbReference type="GO" id="GO:0003700">
    <property type="term" value="F:DNA-binding transcription factor activity"/>
    <property type="evidence" value="ECO:0007669"/>
    <property type="project" value="InterPro"/>
</dbReference>
<keyword evidence="4" id="KW-1185">Reference proteome</keyword>
<protein>
    <recommendedName>
        <fullName evidence="2">RNA polymerase sigma-70 region 2 domain-containing protein</fullName>
    </recommendedName>
</protein>
<dbReference type="SUPFAM" id="SSF88946">
    <property type="entry name" value="Sigma2 domain of RNA polymerase sigma factors"/>
    <property type="match status" value="1"/>
</dbReference>
<dbReference type="InterPro" id="IPR013325">
    <property type="entry name" value="RNA_pol_sigma_r2"/>
</dbReference>
<organism evidence="3 4">
    <name type="scientific">Actinosynnema pretiosum</name>
    <dbReference type="NCBI Taxonomy" id="42197"/>
    <lineage>
        <taxon>Bacteria</taxon>
        <taxon>Bacillati</taxon>
        <taxon>Actinomycetota</taxon>
        <taxon>Actinomycetes</taxon>
        <taxon>Pseudonocardiales</taxon>
        <taxon>Pseudonocardiaceae</taxon>
        <taxon>Actinosynnema</taxon>
    </lineage>
</organism>
<proteinExistence type="predicted"/>
<feature type="compositionally biased region" description="Low complexity" evidence="1">
    <location>
        <begin position="245"/>
        <end position="267"/>
    </location>
</feature>
<evidence type="ECO:0000256" key="1">
    <source>
        <dbReference type="SAM" id="MobiDB-lite"/>
    </source>
</evidence>